<dbReference type="InterPro" id="IPR000146">
    <property type="entry name" value="FBPase_class-1"/>
</dbReference>
<evidence type="ECO:0000256" key="4">
    <source>
        <dbReference type="ARBA" id="ARBA00022490"/>
    </source>
</evidence>
<accession>A0A078JHM9</accession>
<evidence type="ECO:0000256" key="1">
    <source>
        <dbReference type="ARBA" id="ARBA00001273"/>
    </source>
</evidence>
<organism evidence="11 12">
    <name type="scientific">Brassica napus</name>
    <name type="common">Rape</name>
    <dbReference type="NCBI Taxonomy" id="3708"/>
    <lineage>
        <taxon>Eukaryota</taxon>
        <taxon>Viridiplantae</taxon>
        <taxon>Streptophyta</taxon>
        <taxon>Embryophyta</taxon>
        <taxon>Tracheophyta</taxon>
        <taxon>Spermatophyta</taxon>
        <taxon>Magnoliopsida</taxon>
        <taxon>eudicotyledons</taxon>
        <taxon>Gunneridae</taxon>
        <taxon>Pentapetalae</taxon>
        <taxon>rosids</taxon>
        <taxon>malvids</taxon>
        <taxon>Brassicales</taxon>
        <taxon>Brassicaceae</taxon>
        <taxon>Brassiceae</taxon>
        <taxon>Brassica</taxon>
    </lineage>
</organism>
<keyword evidence="5 8" id="KW-0378">Hydrolase</keyword>
<dbReference type="EMBL" id="LK035764">
    <property type="protein sequence ID" value="CDY67108.1"/>
    <property type="molecule type" value="Genomic_DNA"/>
</dbReference>
<evidence type="ECO:0000256" key="5">
    <source>
        <dbReference type="ARBA" id="ARBA00022801"/>
    </source>
</evidence>
<comment type="similarity">
    <text evidence="2 8">Belongs to the FBPase class 1 family.</text>
</comment>
<dbReference type="OMA" id="QMEHRED"/>
<evidence type="ECO:0000259" key="10">
    <source>
        <dbReference type="Pfam" id="PF18913"/>
    </source>
</evidence>
<dbReference type="GO" id="GO:0005737">
    <property type="term" value="C:cytoplasm"/>
    <property type="evidence" value="ECO:0000318"/>
    <property type="project" value="GO_Central"/>
</dbReference>
<dbReference type="PIRSF" id="PIRSF000904">
    <property type="entry name" value="FBPtase_SBPase"/>
    <property type="match status" value="1"/>
</dbReference>
<dbReference type="InterPro" id="IPR032675">
    <property type="entry name" value="LRR_dom_sf"/>
</dbReference>
<dbReference type="Gramene" id="CDY67108">
    <property type="protein sequence ID" value="CDY67108"/>
    <property type="gene ID" value="GSBRNA2T00058849001"/>
</dbReference>
<dbReference type="SUPFAM" id="SSF52058">
    <property type="entry name" value="L domain-like"/>
    <property type="match status" value="1"/>
</dbReference>
<keyword evidence="12" id="KW-1185">Reference proteome</keyword>
<dbReference type="Gene3D" id="3.80.10.10">
    <property type="entry name" value="Ribonuclease Inhibitor"/>
    <property type="match status" value="1"/>
</dbReference>
<dbReference type="AlphaFoldDB" id="A0A078JHM9"/>
<dbReference type="GO" id="GO:0006094">
    <property type="term" value="P:gluconeogenesis"/>
    <property type="evidence" value="ECO:0000318"/>
    <property type="project" value="GO_Central"/>
</dbReference>
<evidence type="ECO:0000256" key="2">
    <source>
        <dbReference type="ARBA" id="ARBA00010941"/>
    </source>
</evidence>
<dbReference type="InterPro" id="IPR033391">
    <property type="entry name" value="FBPase_N"/>
</dbReference>
<dbReference type="Proteomes" id="UP000028999">
    <property type="component" value="Unassembled WGS sequence"/>
</dbReference>
<dbReference type="CDD" id="cd00354">
    <property type="entry name" value="FBPase"/>
    <property type="match status" value="1"/>
</dbReference>
<dbReference type="PIRSF" id="PIRSF500210">
    <property type="entry name" value="FBPtase"/>
    <property type="match status" value="1"/>
</dbReference>
<dbReference type="InterPro" id="IPR001611">
    <property type="entry name" value="Leu-rich_rpt"/>
</dbReference>
<dbReference type="SUPFAM" id="SSF56655">
    <property type="entry name" value="Carbohydrate phosphatase"/>
    <property type="match status" value="1"/>
</dbReference>
<dbReference type="GO" id="GO:0006000">
    <property type="term" value="P:fructose metabolic process"/>
    <property type="evidence" value="ECO:0000318"/>
    <property type="project" value="GO_Central"/>
</dbReference>
<evidence type="ECO:0000313" key="11">
    <source>
        <dbReference type="EMBL" id="CDY67108.1"/>
    </source>
</evidence>
<dbReference type="PaxDb" id="3708-A0A078JHM9"/>
<dbReference type="Pfam" id="PF00560">
    <property type="entry name" value="LRR_1"/>
    <property type="match status" value="1"/>
</dbReference>
<evidence type="ECO:0000256" key="7">
    <source>
        <dbReference type="ARBA" id="ARBA00032973"/>
    </source>
</evidence>
<dbReference type="GO" id="GO:0005829">
    <property type="term" value="C:cytosol"/>
    <property type="evidence" value="ECO:0000318"/>
    <property type="project" value="GO_Central"/>
</dbReference>
<dbReference type="InterPro" id="IPR028343">
    <property type="entry name" value="FBPtase"/>
</dbReference>
<dbReference type="GO" id="GO:0042132">
    <property type="term" value="F:fructose 1,6-bisphosphate 1-phosphatase activity"/>
    <property type="evidence" value="ECO:0000318"/>
    <property type="project" value="GO_Central"/>
</dbReference>
<dbReference type="PANTHER" id="PTHR11556">
    <property type="entry name" value="FRUCTOSE-1,6-BISPHOSPHATASE-RELATED"/>
    <property type="match status" value="1"/>
</dbReference>
<keyword evidence="6 8" id="KW-0119">Carbohydrate metabolism</keyword>
<evidence type="ECO:0000256" key="3">
    <source>
        <dbReference type="ARBA" id="ARBA00013093"/>
    </source>
</evidence>
<dbReference type="EC" id="3.1.3.11" evidence="3"/>
<dbReference type="GO" id="GO:0030388">
    <property type="term" value="P:fructose 1,6-bisphosphate metabolic process"/>
    <property type="evidence" value="ECO:0000318"/>
    <property type="project" value="GO_Central"/>
</dbReference>
<dbReference type="Pfam" id="PF00316">
    <property type="entry name" value="FBPase"/>
    <property type="match status" value="1"/>
</dbReference>
<comment type="catalytic activity">
    <reaction evidence="1">
        <text>beta-D-fructose 1,6-bisphosphate + H2O = beta-D-fructose 6-phosphate + phosphate</text>
        <dbReference type="Rhea" id="RHEA:11064"/>
        <dbReference type="ChEBI" id="CHEBI:15377"/>
        <dbReference type="ChEBI" id="CHEBI:32966"/>
        <dbReference type="ChEBI" id="CHEBI:43474"/>
        <dbReference type="ChEBI" id="CHEBI:57634"/>
        <dbReference type="EC" id="3.1.3.11"/>
    </reaction>
</comment>
<dbReference type="InterPro" id="IPR021109">
    <property type="entry name" value="Peptidase_aspartic_dom_sf"/>
</dbReference>
<name>A0A078JHM9_BRANA</name>
<dbReference type="PANTHER" id="PTHR11556:SF41">
    <property type="entry name" value="FRUCTOSE-1,6-BISPHOSPHATASE, CYTOSOLIC"/>
    <property type="match status" value="1"/>
</dbReference>
<dbReference type="FunFam" id="3.30.540.10:FF:000008">
    <property type="entry name" value="Fructose-1,6-bisphosphatase, cytosolic"/>
    <property type="match status" value="1"/>
</dbReference>
<dbReference type="GO" id="GO:0006002">
    <property type="term" value="P:fructose 6-phosphate metabolic process"/>
    <property type="evidence" value="ECO:0000318"/>
    <property type="project" value="GO_Central"/>
</dbReference>
<protein>
    <recommendedName>
        <fullName evidence="3">fructose-bisphosphatase</fullName>
        <ecNumber evidence="3">3.1.3.11</ecNumber>
    </recommendedName>
    <alternativeName>
        <fullName evidence="7">D-fructose-1,6-bisphosphate 1-phosphohydrolase</fullName>
    </alternativeName>
</protein>
<evidence type="ECO:0000259" key="9">
    <source>
        <dbReference type="Pfam" id="PF00316"/>
    </source>
</evidence>
<dbReference type="Gene3D" id="3.40.190.80">
    <property type="match status" value="1"/>
</dbReference>
<dbReference type="GO" id="GO:0006508">
    <property type="term" value="P:proteolysis"/>
    <property type="evidence" value="ECO:0007669"/>
    <property type="project" value="InterPro"/>
</dbReference>
<dbReference type="GO" id="GO:0004190">
    <property type="term" value="F:aspartic-type endopeptidase activity"/>
    <property type="evidence" value="ECO:0007669"/>
    <property type="project" value="InterPro"/>
</dbReference>
<dbReference type="STRING" id="3708.A0A078JHM9"/>
<gene>
    <name evidence="11" type="primary">BnaCnng53590D</name>
    <name evidence="11" type="ORF">GSBRNA2T00058849001</name>
</gene>
<dbReference type="CDD" id="cd00303">
    <property type="entry name" value="retropepsin_like"/>
    <property type="match status" value="1"/>
</dbReference>
<sequence length="880" mass="98760">MKTEIFRPTSKRRSQAGERARPKFLGAAWQRPQLNIFERGLLIEVYGDRGVGEFEVMVCSSLPVGKEKRKIKSLAGAIYHMFSGVTCSSRMIMSIPWSSPPFVTLGASQNLSSNTSTALVERRTFKSKNNRRTPPLLRGVRGLLNVREWRKWGDDVNAIIIGRLNDSLRPSVLYKPTVAAAPFRYPLIITGRARKKDGSRRFVLNEQSKYPESRGDFTILLSNIVLGCKFVCSAVNKAGLAKLIGLAGDTNIQACFYGEEQKKLNVLSNDVFVKALVSSGRTSVLVPEEDEEATFVESSKRGKYCVVFDPLDGSSNIDCGVSIGTIFGIYTMEHSDEPTTEDVLKPGNEMVAAGYCMYGSSCMLVLSTGTGVNGFTLDPSLGEFILTHPDIKIPKKGNIYSVNEGNAQNWDGPTTKYVERCKYPKDGSPAKSLRYVGSMVADVHPTLLYGGIFLVQLYKTTPNHGRLKPPYRRLTPEEYAQRKKDDLCFRCDEKYVYPHVCSRKELMVLVVHENGTEIEISEEQMEHREDEEEEITEVAELSVNSVVGLSAPHTIKLRGTINGEEVVVLIDSGATHNFISESLVRRLGLTRGTSRGYGVMVGGGMIVQGKGICEEVQLKCSSLKFLSVDNNNIKDTFPFWLKGLPNLQAFTLRSNRFYGPISPPGQGPLAFPELRILEIADNKFTGSFPQDYFVNWKVMTEDGSLLKTLIALNLSNNAFTGHIPRSLENVTELESLDLSRNKLSVWLITNSKAKYHKDHNLVGKLNHHLKGIQVYVVFLSKEVALRHHRHNSFEEEDEEEEGVLNWKAVVIRYGPGLLLAHVTASYKLKWYWYLKIVGLDKHKEVKPVNIRESETIRSYRFQEFNLKPYSTGPYPQPSHW</sequence>
<dbReference type="Pfam" id="PF13975">
    <property type="entry name" value="gag-asp_proteas"/>
    <property type="match status" value="1"/>
</dbReference>
<dbReference type="PRINTS" id="PR00115">
    <property type="entry name" value="F16BPHPHTASE"/>
</dbReference>
<evidence type="ECO:0000313" key="12">
    <source>
        <dbReference type="Proteomes" id="UP000028999"/>
    </source>
</evidence>
<evidence type="ECO:0000256" key="8">
    <source>
        <dbReference type="RuleBase" id="RU000508"/>
    </source>
</evidence>
<dbReference type="Pfam" id="PF18913">
    <property type="entry name" value="FBPase_C"/>
    <property type="match status" value="1"/>
</dbReference>
<dbReference type="HAMAP" id="MF_01855">
    <property type="entry name" value="FBPase_class1"/>
    <property type="match status" value="1"/>
</dbReference>
<dbReference type="InterPro" id="IPR001969">
    <property type="entry name" value="Aspartic_peptidase_AS"/>
</dbReference>
<dbReference type="PROSITE" id="PS00141">
    <property type="entry name" value="ASP_PROTEASE"/>
    <property type="match status" value="1"/>
</dbReference>
<feature type="domain" description="Fructose-1-6-bisphosphatase class I N-terminal" evidence="9">
    <location>
        <begin position="201"/>
        <end position="389"/>
    </location>
</feature>
<feature type="domain" description="Fructose-1-6-bisphosphatase class 1 C-terminal" evidence="10">
    <location>
        <begin position="393"/>
        <end position="469"/>
    </location>
</feature>
<dbReference type="Gene3D" id="3.30.540.10">
    <property type="entry name" value="Fructose-1,6-Bisphosphatase, subunit A, domain 1"/>
    <property type="match status" value="1"/>
</dbReference>
<proteinExistence type="inferred from homology"/>
<keyword evidence="4" id="KW-0963">Cytoplasm</keyword>
<evidence type="ECO:0000256" key="6">
    <source>
        <dbReference type="ARBA" id="ARBA00023277"/>
    </source>
</evidence>
<dbReference type="InterPro" id="IPR044015">
    <property type="entry name" value="FBPase_C_dom"/>
</dbReference>
<dbReference type="SUPFAM" id="SSF50630">
    <property type="entry name" value="Acid proteases"/>
    <property type="match status" value="1"/>
</dbReference>
<reference evidence="11 12" key="1">
    <citation type="journal article" date="2014" name="Science">
        <title>Plant genetics. Early allopolyploid evolution in the post-Neolithic Brassica napus oilseed genome.</title>
        <authorList>
            <person name="Chalhoub B."/>
            <person name="Denoeud F."/>
            <person name="Liu S."/>
            <person name="Parkin I.A."/>
            <person name="Tang H."/>
            <person name="Wang X."/>
            <person name="Chiquet J."/>
            <person name="Belcram H."/>
            <person name="Tong C."/>
            <person name="Samans B."/>
            <person name="Correa M."/>
            <person name="Da Silva C."/>
            <person name="Just J."/>
            <person name="Falentin C."/>
            <person name="Koh C.S."/>
            <person name="Le Clainche I."/>
            <person name="Bernard M."/>
            <person name="Bento P."/>
            <person name="Noel B."/>
            <person name="Labadie K."/>
            <person name="Alberti A."/>
            <person name="Charles M."/>
            <person name="Arnaud D."/>
            <person name="Guo H."/>
            <person name="Daviaud C."/>
            <person name="Alamery S."/>
            <person name="Jabbari K."/>
            <person name="Zhao M."/>
            <person name="Edger P.P."/>
            <person name="Chelaifa H."/>
            <person name="Tack D."/>
            <person name="Lassalle G."/>
            <person name="Mestiri I."/>
            <person name="Schnel N."/>
            <person name="Le Paslier M.C."/>
            <person name="Fan G."/>
            <person name="Renault V."/>
            <person name="Bayer P.E."/>
            <person name="Golicz A.A."/>
            <person name="Manoli S."/>
            <person name="Lee T.H."/>
            <person name="Thi V.H."/>
            <person name="Chalabi S."/>
            <person name="Hu Q."/>
            <person name="Fan C."/>
            <person name="Tollenaere R."/>
            <person name="Lu Y."/>
            <person name="Battail C."/>
            <person name="Shen J."/>
            <person name="Sidebottom C.H."/>
            <person name="Wang X."/>
            <person name="Canaguier A."/>
            <person name="Chauveau A."/>
            <person name="Berard A."/>
            <person name="Deniot G."/>
            <person name="Guan M."/>
            <person name="Liu Z."/>
            <person name="Sun F."/>
            <person name="Lim Y.P."/>
            <person name="Lyons E."/>
            <person name="Town C.D."/>
            <person name="Bancroft I."/>
            <person name="Wang X."/>
            <person name="Meng J."/>
            <person name="Ma J."/>
            <person name="Pires J.C."/>
            <person name="King G.J."/>
            <person name="Brunel D."/>
            <person name="Delourme R."/>
            <person name="Renard M."/>
            <person name="Aury J.M."/>
            <person name="Adams K.L."/>
            <person name="Batley J."/>
            <person name="Snowdon R.J."/>
            <person name="Tost J."/>
            <person name="Edwards D."/>
            <person name="Zhou Y."/>
            <person name="Hua W."/>
            <person name="Sharpe A.G."/>
            <person name="Paterson A.H."/>
            <person name="Guan C."/>
            <person name="Wincker P."/>
        </authorList>
    </citation>
    <scope>NUCLEOTIDE SEQUENCE [LARGE SCALE GENOMIC DNA]</scope>
    <source>
        <strain evidence="12">cv. Darmor-bzh</strain>
    </source>
</reference>